<dbReference type="EMBL" id="JAVAMP010000029">
    <property type="protein sequence ID" value="MDP5277205.1"/>
    <property type="molecule type" value="Genomic_DNA"/>
</dbReference>
<dbReference type="RefSeq" id="WP_305994505.1">
    <property type="nucleotide sequence ID" value="NZ_JAVAMP010000029.1"/>
</dbReference>
<gene>
    <name evidence="1" type="ORF">Q5Y73_24275</name>
</gene>
<accession>A0ABT9J6I1</accession>
<sequence length="129" mass="15090">MDVERYKNEIIKYRQTADAQVEDNPGALINKIDLLSKCLVYIGRLSSHCDGKYKRIYAQRKHDYAYAEIHSKSPKKANAELAVAALREQEAEAYELMQRWRNAFESTQQEINALKYKLKIDFVEFNNGR</sequence>
<comment type="caution">
    <text evidence="1">The sequence shown here is derived from an EMBL/GenBank/DDBJ whole genome shotgun (WGS) entry which is preliminary data.</text>
</comment>
<keyword evidence="2" id="KW-1185">Reference proteome</keyword>
<name>A0ABT9J6I1_9BACL</name>
<dbReference type="Proteomes" id="UP001231941">
    <property type="component" value="Unassembled WGS sequence"/>
</dbReference>
<reference evidence="1 2" key="1">
    <citation type="submission" date="2023-08" db="EMBL/GenBank/DDBJ databases">
        <authorList>
            <person name="Park J.-S."/>
        </authorList>
    </citation>
    <scope>NUCLEOTIDE SEQUENCE [LARGE SCALE GENOMIC DNA]</scope>
    <source>
        <strain evidence="1 2">2205SS18-9</strain>
    </source>
</reference>
<proteinExistence type="predicted"/>
<evidence type="ECO:0000313" key="2">
    <source>
        <dbReference type="Proteomes" id="UP001231941"/>
    </source>
</evidence>
<organism evidence="1 2">
    <name type="scientific">Chengkuizengella axinellae</name>
    <dbReference type="NCBI Taxonomy" id="3064388"/>
    <lineage>
        <taxon>Bacteria</taxon>
        <taxon>Bacillati</taxon>
        <taxon>Bacillota</taxon>
        <taxon>Bacilli</taxon>
        <taxon>Bacillales</taxon>
        <taxon>Paenibacillaceae</taxon>
        <taxon>Chengkuizengella</taxon>
    </lineage>
</organism>
<evidence type="ECO:0008006" key="3">
    <source>
        <dbReference type="Google" id="ProtNLM"/>
    </source>
</evidence>
<protein>
    <recommendedName>
        <fullName evidence="3">DUF5082 domain-containing protein</fullName>
    </recommendedName>
</protein>
<evidence type="ECO:0000313" key="1">
    <source>
        <dbReference type="EMBL" id="MDP5277205.1"/>
    </source>
</evidence>